<dbReference type="OrthoDB" id="337830at2"/>
<evidence type="ECO:0000256" key="1">
    <source>
        <dbReference type="ARBA" id="ARBA00005995"/>
    </source>
</evidence>
<dbReference type="AlphaFoldDB" id="A0A2P2DV89"/>
<dbReference type="Gene3D" id="3.50.50.60">
    <property type="entry name" value="FAD/NAD(P)-binding domain"/>
    <property type="match status" value="1"/>
</dbReference>
<accession>A0A2P2DV89</accession>
<keyword evidence="4" id="KW-1185">Reference proteome</keyword>
<dbReference type="Pfam" id="PF01593">
    <property type="entry name" value="Amino_oxidase"/>
    <property type="match status" value="1"/>
</dbReference>
<dbReference type="GO" id="GO:0016491">
    <property type="term" value="F:oxidoreductase activity"/>
    <property type="evidence" value="ECO:0007669"/>
    <property type="project" value="InterPro"/>
</dbReference>
<evidence type="ECO:0000259" key="2">
    <source>
        <dbReference type="Pfam" id="PF01593"/>
    </source>
</evidence>
<reference evidence="3 4" key="1">
    <citation type="submission" date="2018-02" db="EMBL/GenBank/DDBJ databases">
        <title>Novel Leptospira species isolated from soil and water in Japan.</title>
        <authorList>
            <person name="Nakao R."/>
            <person name="Masuzawa T."/>
        </authorList>
    </citation>
    <scope>NUCLEOTIDE SEQUENCE [LARGE SCALE GENOMIC DNA]</scope>
    <source>
        <strain evidence="3 4">YH101</strain>
    </source>
</reference>
<dbReference type="InterPro" id="IPR036188">
    <property type="entry name" value="FAD/NAD-bd_sf"/>
</dbReference>
<protein>
    <submittedName>
        <fullName evidence="3">NAD(P)-binding Rossmann-like domain protein</fullName>
    </submittedName>
</protein>
<dbReference type="Gene3D" id="1.10.405.10">
    <property type="entry name" value="Guanine Nucleotide Dissociation Inhibitor, domain 1"/>
    <property type="match status" value="1"/>
</dbReference>
<proteinExistence type="inferred from homology"/>
<sequence length="462" mass="51014">MHRKEFLSKLAITGSLFALQRKNELFAQAEPTSEPTSSLKQNTAKTAIVLGGGLSGLYSAYLLKQSGYQVTLIERGDRLGGRIFTFQDKNLGIVQDLGGEWIGEGQADIKTLVKQLGLTLKDSPLSENFHLRNSENPLLNLSKSSLETIEKVIDLHKSLGESQRQGLDKINFASYIRYQGVSEDEARSLSEIYRLLTGADLNAISSEDMLHDLESPESSLRPKFFVSGGSEQIIQRLLLAMGKEVEILSSETAVKVSQTKNAVTVDLLSGRSVRANIMICTIPAQNVLDIKWLPNLPKDMTYSALRMQMGRISKNIVLLKRKETTKPFLQLSETPMQAMYVSSEEAIGENVLALTSITQGDRSTLWERSSESQKKGLARLSLAETKMADSGELSDQSFVFHSFQKNTGLRGFVSLFPPGSFGIKEVWKEPFERVFFAGEHLGRHSGSMDGALSSAIQAVSRI</sequence>
<dbReference type="Gene3D" id="3.90.660.10">
    <property type="match status" value="1"/>
</dbReference>
<dbReference type="InterPro" id="IPR050703">
    <property type="entry name" value="Flavin_MAO"/>
</dbReference>
<gene>
    <name evidence="3" type="ORF">LPTSP4_00670</name>
</gene>
<organism evidence="3 4">
    <name type="scientific">Leptospira ryugenii</name>
    <dbReference type="NCBI Taxonomy" id="1917863"/>
    <lineage>
        <taxon>Bacteria</taxon>
        <taxon>Pseudomonadati</taxon>
        <taxon>Spirochaetota</taxon>
        <taxon>Spirochaetia</taxon>
        <taxon>Leptospirales</taxon>
        <taxon>Leptospiraceae</taxon>
        <taxon>Leptospira</taxon>
    </lineage>
</organism>
<dbReference type="SUPFAM" id="SSF51905">
    <property type="entry name" value="FAD/NAD(P)-binding domain"/>
    <property type="match status" value="1"/>
</dbReference>
<comment type="caution">
    <text evidence="3">The sequence shown here is derived from an EMBL/GenBank/DDBJ whole genome shotgun (WGS) entry which is preliminary data.</text>
</comment>
<evidence type="ECO:0000313" key="4">
    <source>
        <dbReference type="Proteomes" id="UP000245133"/>
    </source>
</evidence>
<evidence type="ECO:0000313" key="3">
    <source>
        <dbReference type="EMBL" id="GBF48568.1"/>
    </source>
</evidence>
<dbReference type="InterPro" id="IPR002937">
    <property type="entry name" value="Amino_oxidase"/>
</dbReference>
<dbReference type="EMBL" id="BFBB01000001">
    <property type="protein sequence ID" value="GBF48568.1"/>
    <property type="molecule type" value="Genomic_DNA"/>
</dbReference>
<dbReference type="Proteomes" id="UP000245133">
    <property type="component" value="Unassembled WGS sequence"/>
</dbReference>
<comment type="similarity">
    <text evidence="1">Belongs to the flavin monoamine oxidase family.</text>
</comment>
<name>A0A2P2DV89_9LEPT</name>
<feature type="domain" description="Amine oxidase" evidence="2">
    <location>
        <begin position="54"/>
        <end position="462"/>
    </location>
</feature>
<dbReference type="PANTHER" id="PTHR43563">
    <property type="entry name" value="AMINE OXIDASE"/>
    <property type="match status" value="1"/>
</dbReference>
<dbReference type="RefSeq" id="WP_108972658.1">
    <property type="nucleotide sequence ID" value="NZ_BFBB01000001.1"/>
</dbReference>
<dbReference type="PANTHER" id="PTHR43563:SF1">
    <property type="entry name" value="AMINE OXIDASE [FLAVIN-CONTAINING] B"/>
    <property type="match status" value="1"/>
</dbReference>